<dbReference type="Proteomes" id="UP000053617">
    <property type="component" value="Unassembled WGS sequence"/>
</dbReference>
<evidence type="ECO:0000313" key="11">
    <source>
        <dbReference type="EMBL" id="KIX05202.1"/>
    </source>
</evidence>
<dbReference type="PROSITE" id="PS50934">
    <property type="entry name" value="SWIRM"/>
    <property type="match status" value="1"/>
</dbReference>
<dbReference type="EMBL" id="KN847478">
    <property type="protein sequence ID" value="KIX05202.1"/>
    <property type="molecule type" value="Genomic_DNA"/>
</dbReference>
<comment type="similarity">
    <text evidence="6">Belongs to the SMARCC family.</text>
</comment>
<dbReference type="FunFam" id="1.10.10.60:FF:000014">
    <property type="entry name" value="SWI/SNF complex subunit SMARCC2 isoform C"/>
    <property type="match status" value="1"/>
</dbReference>
<sequence>MDDNQEPPVELKQETSDVAGLTANGADAPAATDTPTQATQDADTPGDPNGTMSAHPPDAPKSPPVQDEPEADLEDAEMGGVDDGGKVEDVDDTEKENVEDTQDTPAATNAEDTQSQQAKSSLEAAANSHLVTQTHQIILPSYSTWFDLQTIHPLEKKSLPEFFNSRNRSKTPAVYKDYRDFMINTYRLNPVEYLTVTACRRNLAGDVCAIMRVHAFLEQWGLINYQVDPQTRPTNIGPPFTGHFRVTADTPRGLQPFQPAQNTITTPGKPHPSTDRATSATPASKTDLNLELRRNVYDEKGKEIKTSEEPEKQTNGDGATANGTGSGSSATKAMDIAAREPIKSFNCYSCGIDCTRCRFHYAKSDPVSSSAHSNEIKYDLCPNCYFQSRMPNNHRSSDFVKMEEPAYSHIPDKDAPWTDAELLLLLEGLENFDDNWNEIAKHVGTRTREECVMKFLLLDIGDQYMEDGLLNGTSTLKALTGRSPISQMDNPVMSVVSFLAQLADPTVVATASGRSIAAMQKELRAKLEKGMGGAEQTEQAKQEPAKDKENVESGDTMEVDDTAVGKASTEANDSAPAFSDVASTALATTAARSSGLASFEEREVTRVVGAAVNLTLQKFELKMAQFAEMEEIVQAERRDLEKGRQQLFLDRLSFKKRMKEMENAFRQASLKGPEEGMRMMQEAVTTNSGQRFGFQSENGVSDETVVVTSDLGDGRQVEL</sequence>
<evidence type="ECO:0000256" key="1">
    <source>
        <dbReference type="ARBA" id="ARBA00004123"/>
    </source>
</evidence>
<comment type="subcellular location">
    <subcellularLocation>
        <location evidence="1">Nucleus</location>
    </subcellularLocation>
</comment>
<feature type="compositionally biased region" description="Acidic residues" evidence="7">
    <location>
        <begin position="67"/>
        <end position="77"/>
    </location>
</feature>
<dbReference type="FunFam" id="1.10.10.10:FF:000020">
    <property type="entry name" value="SWI/SNF complex subunit SMARCC2 isoform c"/>
    <property type="match status" value="1"/>
</dbReference>
<gene>
    <name evidence="11" type="ORF">Z518_06074</name>
</gene>
<dbReference type="InterPro" id="IPR017884">
    <property type="entry name" value="SANT_dom"/>
</dbReference>
<dbReference type="STRING" id="1442369.A0A0D2FSV5"/>
<keyword evidence="4" id="KW-0804">Transcription</keyword>
<dbReference type="Gene3D" id="1.10.10.60">
    <property type="entry name" value="Homeodomain-like"/>
    <property type="match status" value="1"/>
</dbReference>
<evidence type="ECO:0000256" key="2">
    <source>
        <dbReference type="ARBA" id="ARBA00022853"/>
    </source>
</evidence>
<dbReference type="GO" id="GO:0006338">
    <property type="term" value="P:chromatin remodeling"/>
    <property type="evidence" value="ECO:0007669"/>
    <property type="project" value="UniProtKB-ARBA"/>
</dbReference>
<protein>
    <recommendedName>
        <fullName evidence="13">Transcriptional adapter 2-alpha</fullName>
    </recommendedName>
</protein>
<dbReference type="InterPro" id="IPR009057">
    <property type="entry name" value="Homeodomain-like_sf"/>
</dbReference>
<dbReference type="Gene3D" id="1.10.10.10">
    <property type="entry name" value="Winged helix-like DNA-binding domain superfamily/Winged helix DNA-binding domain"/>
    <property type="match status" value="1"/>
</dbReference>
<feature type="region of interest" description="Disordered" evidence="7">
    <location>
        <begin position="1"/>
        <end position="121"/>
    </location>
</feature>
<dbReference type="SUPFAM" id="SSF46689">
    <property type="entry name" value="Homeodomain-like"/>
    <property type="match status" value="2"/>
</dbReference>
<feature type="domain" description="SANT" evidence="10">
    <location>
        <begin position="412"/>
        <end position="463"/>
    </location>
</feature>
<dbReference type="InterPro" id="IPR036388">
    <property type="entry name" value="WH-like_DNA-bd_sf"/>
</dbReference>
<dbReference type="GO" id="GO:0048858">
    <property type="term" value="P:cell projection morphogenesis"/>
    <property type="evidence" value="ECO:0007669"/>
    <property type="project" value="TreeGrafter"/>
</dbReference>
<dbReference type="InterPro" id="IPR007526">
    <property type="entry name" value="SWIRM"/>
</dbReference>
<dbReference type="RefSeq" id="XP_013272338.1">
    <property type="nucleotide sequence ID" value="XM_013416884.1"/>
</dbReference>
<feature type="compositionally biased region" description="Basic and acidic residues" evidence="7">
    <location>
        <begin position="538"/>
        <end position="551"/>
    </location>
</feature>
<feature type="compositionally biased region" description="Low complexity" evidence="7">
    <location>
        <begin position="26"/>
        <end position="45"/>
    </location>
</feature>
<evidence type="ECO:0000256" key="5">
    <source>
        <dbReference type="ARBA" id="ARBA00023242"/>
    </source>
</evidence>
<dbReference type="PROSITE" id="PS51293">
    <property type="entry name" value="SANT"/>
    <property type="match status" value="1"/>
</dbReference>
<feature type="region of interest" description="Disordered" evidence="7">
    <location>
        <begin position="529"/>
        <end position="556"/>
    </location>
</feature>
<keyword evidence="5" id="KW-0539">Nucleus</keyword>
<feature type="compositionally biased region" description="Polar residues" evidence="7">
    <location>
        <begin position="103"/>
        <end position="120"/>
    </location>
</feature>
<keyword evidence="3" id="KW-0805">Transcription regulation</keyword>
<evidence type="ECO:0000256" key="7">
    <source>
        <dbReference type="SAM" id="MobiDB-lite"/>
    </source>
</evidence>
<evidence type="ECO:0008006" key="13">
    <source>
        <dbReference type="Google" id="ProtNLM"/>
    </source>
</evidence>
<dbReference type="AlphaFoldDB" id="A0A0D2FSV5"/>
<feature type="region of interest" description="Disordered" evidence="7">
    <location>
        <begin position="250"/>
        <end position="330"/>
    </location>
</feature>
<dbReference type="InterPro" id="IPR041984">
    <property type="entry name" value="Rsc8/Ssr1/Ssr2_ZZ"/>
</dbReference>
<reference evidence="11 12" key="1">
    <citation type="submission" date="2015-01" db="EMBL/GenBank/DDBJ databases">
        <title>The Genome Sequence of Rhinocladiella mackenzie CBS 650.93.</title>
        <authorList>
            <consortium name="The Broad Institute Genomics Platform"/>
            <person name="Cuomo C."/>
            <person name="de Hoog S."/>
            <person name="Gorbushina A."/>
            <person name="Stielow B."/>
            <person name="Teixiera M."/>
            <person name="Abouelleil A."/>
            <person name="Chapman S.B."/>
            <person name="Priest M."/>
            <person name="Young S.K."/>
            <person name="Wortman J."/>
            <person name="Nusbaum C."/>
            <person name="Birren B."/>
        </authorList>
    </citation>
    <scope>NUCLEOTIDE SEQUENCE [LARGE SCALE GENOMIC DNA]</scope>
    <source>
        <strain evidence="11 12">CBS 650.93</strain>
    </source>
</reference>
<proteinExistence type="inferred from homology"/>
<keyword evidence="2" id="KW-0156">Chromatin regulator</keyword>
<organism evidence="11 12">
    <name type="scientific">Rhinocladiella mackenziei CBS 650.93</name>
    <dbReference type="NCBI Taxonomy" id="1442369"/>
    <lineage>
        <taxon>Eukaryota</taxon>
        <taxon>Fungi</taxon>
        <taxon>Dikarya</taxon>
        <taxon>Ascomycota</taxon>
        <taxon>Pezizomycotina</taxon>
        <taxon>Eurotiomycetes</taxon>
        <taxon>Chaetothyriomycetidae</taxon>
        <taxon>Chaetothyriales</taxon>
        <taxon>Herpotrichiellaceae</taxon>
        <taxon>Rhinocladiella</taxon>
    </lineage>
</organism>
<dbReference type="PANTHER" id="PTHR15381">
    <property type="entry name" value="CHONDROITIN SULFATE PROTEOGLYCAN 5 -RELATED"/>
    <property type="match status" value="1"/>
</dbReference>
<feature type="compositionally biased region" description="Low complexity" evidence="7">
    <location>
        <begin position="315"/>
        <end position="330"/>
    </location>
</feature>
<feature type="domain" description="Myb-like" evidence="8">
    <location>
        <begin position="413"/>
        <end position="455"/>
    </location>
</feature>
<dbReference type="InterPro" id="IPR001005">
    <property type="entry name" value="SANT/Myb"/>
</dbReference>
<dbReference type="PANTHER" id="PTHR15381:SF1">
    <property type="entry name" value="CHONDROITIN SULFATE PROTEOGLYCAN 5"/>
    <property type="match status" value="1"/>
</dbReference>
<dbReference type="OrthoDB" id="118550at2759"/>
<dbReference type="CDD" id="cd00167">
    <property type="entry name" value="SANT"/>
    <property type="match status" value="1"/>
</dbReference>
<evidence type="ECO:0000259" key="10">
    <source>
        <dbReference type="PROSITE" id="PS51293"/>
    </source>
</evidence>
<evidence type="ECO:0000256" key="6">
    <source>
        <dbReference type="ARBA" id="ARBA00049655"/>
    </source>
</evidence>
<dbReference type="HOGENOM" id="CLU_004447_3_0_1"/>
<dbReference type="GO" id="GO:0006355">
    <property type="term" value="P:regulation of DNA-templated transcription"/>
    <property type="evidence" value="ECO:0007669"/>
    <property type="project" value="UniProtKB-ARBA"/>
</dbReference>
<dbReference type="GO" id="GO:0016514">
    <property type="term" value="C:SWI/SNF complex"/>
    <property type="evidence" value="ECO:0007669"/>
    <property type="project" value="UniProtKB-ARBA"/>
</dbReference>
<dbReference type="CDD" id="cd02336">
    <property type="entry name" value="ZZ_RSC8"/>
    <property type="match status" value="1"/>
</dbReference>
<evidence type="ECO:0000313" key="12">
    <source>
        <dbReference type="Proteomes" id="UP000053617"/>
    </source>
</evidence>
<evidence type="ECO:0000259" key="8">
    <source>
        <dbReference type="PROSITE" id="PS50090"/>
    </source>
</evidence>
<dbReference type="VEuPathDB" id="FungiDB:Z518_06074"/>
<dbReference type="SMART" id="SM00717">
    <property type="entry name" value="SANT"/>
    <property type="match status" value="1"/>
</dbReference>
<dbReference type="Pfam" id="PF00249">
    <property type="entry name" value="Myb_DNA-binding"/>
    <property type="match status" value="1"/>
</dbReference>
<dbReference type="Pfam" id="PF04433">
    <property type="entry name" value="SWIRM"/>
    <property type="match status" value="1"/>
</dbReference>
<name>A0A0D2FSV5_9EURO</name>
<evidence type="ECO:0000256" key="4">
    <source>
        <dbReference type="ARBA" id="ARBA00023163"/>
    </source>
</evidence>
<feature type="compositionally biased region" description="Polar residues" evidence="7">
    <location>
        <begin position="275"/>
        <end position="287"/>
    </location>
</feature>
<dbReference type="PROSITE" id="PS50090">
    <property type="entry name" value="MYB_LIKE"/>
    <property type="match status" value="1"/>
</dbReference>
<feature type="compositionally biased region" description="Acidic residues" evidence="7">
    <location>
        <begin position="89"/>
        <end position="102"/>
    </location>
</feature>
<dbReference type="InterPro" id="IPR032451">
    <property type="entry name" value="SMARCC_C"/>
</dbReference>
<accession>A0A0D2FSV5</accession>
<evidence type="ECO:0000256" key="3">
    <source>
        <dbReference type="ARBA" id="ARBA00023015"/>
    </source>
</evidence>
<evidence type="ECO:0000259" key="9">
    <source>
        <dbReference type="PROSITE" id="PS50934"/>
    </source>
</evidence>
<dbReference type="GeneID" id="25294145"/>
<feature type="compositionally biased region" description="Basic and acidic residues" evidence="7">
    <location>
        <begin position="288"/>
        <end position="314"/>
    </location>
</feature>
<dbReference type="Pfam" id="PF16495">
    <property type="entry name" value="SWIRM-assoc_1"/>
    <property type="match status" value="1"/>
</dbReference>
<feature type="domain" description="SWIRM" evidence="9">
    <location>
        <begin position="137"/>
        <end position="234"/>
    </location>
</feature>
<keyword evidence="12" id="KW-1185">Reference proteome</keyword>